<proteinExistence type="predicted"/>
<sequence>MARYWRGECTLRQLRVLIEHLPPGSARHRQATEGHEWRNNEALLWQILHFLQVLDQRIVWSRGKRPKWPKFKEFPWKRDAVKIGNRGEASSEDVLAYLQSISANRGKDQ</sequence>
<keyword evidence="2" id="KW-1185">Reference proteome</keyword>
<protein>
    <submittedName>
        <fullName evidence="1">Uncharacterized protein</fullName>
    </submittedName>
</protein>
<dbReference type="Proteomes" id="UP000593818">
    <property type="component" value="Chromosome"/>
</dbReference>
<evidence type="ECO:0000313" key="1">
    <source>
        <dbReference type="EMBL" id="QOV99504.1"/>
    </source>
</evidence>
<dbReference type="AlphaFoldDB" id="A0A7M2XNV6"/>
<organism evidence="1 2">
    <name type="scientific">Rhodococcus pyridinivorans</name>
    <dbReference type="NCBI Taxonomy" id="103816"/>
    <lineage>
        <taxon>Bacteria</taxon>
        <taxon>Bacillati</taxon>
        <taxon>Actinomycetota</taxon>
        <taxon>Actinomycetes</taxon>
        <taxon>Mycobacteriales</taxon>
        <taxon>Nocardiaceae</taxon>
        <taxon>Rhodococcus</taxon>
    </lineage>
</organism>
<name>A0A7M2XNV6_9NOCA</name>
<dbReference type="RefSeq" id="WP_193903128.1">
    <property type="nucleotide sequence ID" value="NZ_CP063450.1"/>
</dbReference>
<accession>A0A7M2XNV6</accession>
<dbReference type="EMBL" id="CP063450">
    <property type="protein sequence ID" value="QOV99504.1"/>
    <property type="molecule type" value="Genomic_DNA"/>
</dbReference>
<reference evidence="1 2" key="1">
    <citation type="submission" date="2020-10" db="EMBL/GenBank/DDBJ databases">
        <title>Whole genome sequence of oil-degrading bacteria Rhodococcus pyridinivorans strain 5Ap.</title>
        <authorList>
            <person name="Akhremchuk A.E."/>
            <person name="Valentovich L.N."/>
            <person name="Charniauskaya M.I."/>
            <person name="Bukliarevich H.A."/>
            <person name="Titok M.A."/>
        </authorList>
    </citation>
    <scope>NUCLEOTIDE SEQUENCE [LARGE SCALE GENOMIC DNA]</scope>
    <source>
        <strain evidence="1 2">5Ap</strain>
    </source>
</reference>
<gene>
    <name evidence="1" type="ORF">INP59_03630</name>
</gene>
<evidence type="ECO:0000313" key="2">
    <source>
        <dbReference type="Proteomes" id="UP000593818"/>
    </source>
</evidence>